<dbReference type="PANTHER" id="PTHR33116:SF80">
    <property type="entry name" value="REVERSE TRANSCRIPTASE ZINC-BINDING DOMAIN-CONTAINING PROTEIN"/>
    <property type="match status" value="1"/>
</dbReference>
<sequence>MSPFWVCDYDTIPFLIAVCLPKAEGGLGLRWFSEWNTTLNLKLVWRLFSGGGSLWVDWHRYHHLQGLGDASVSKFWTSQELVSDSWNWKCLLRLRPLAERFLRCNIGNGLTARFWTDNWTPFGPLLIHIGAAGPNMLRIPIEASVADATQGISWGLPVSPLCCLCSGAPETMDHLLLGCSFSKALWSSVQSRLRLHSLIFLNWAELLLWIRRSSTSAPFTLRKLVAHSVVYATWKQRNNMLHNSHHLDPASVFKIIDRKIINSINARRHKKKFRNLMSFWLI</sequence>
<dbReference type="GO" id="GO:0003964">
    <property type="term" value="F:RNA-directed DNA polymerase activity"/>
    <property type="evidence" value="ECO:0007669"/>
    <property type="project" value="UniProtKB-KW"/>
</dbReference>
<comment type="caution">
    <text evidence="2">The sequence shown here is derived from an EMBL/GenBank/DDBJ whole genome shotgun (WGS) entry which is preliminary data.</text>
</comment>
<keyword evidence="2" id="KW-0695">RNA-directed DNA polymerase</keyword>
<accession>A0A8T2EW27</accession>
<evidence type="ECO:0000313" key="2">
    <source>
        <dbReference type="EMBL" id="KAG7626570.1"/>
    </source>
</evidence>
<reference evidence="2 3" key="1">
    <citation type="submission" date="2020-12" db="EMBL/GenBank/DDBJ databases">
        <title>Concerted genomic and epigenomic changes stabilize Arabidopsis allopolyploids.</title>
        <authorList>
            <person name="Chen Z."/>
        </authorList>
    </citation>
    <scope>NUCLEOTIDE SEQUENCE [LARGE SCALE GENOMIC DNA]</scope>
    <source>
        <strain evidence="2">Allo738</strain>
        <tissue evidence="2">Leaf</tissue>
    </source>
</reference>
<evidence type="ECO:0000259" key="1">
    <source>
        <dbReference type="Pfam" id="PF13966"/>
    </source>
</evidence>
<keyword evidence="2" id="KW-0808">Transferase</keyword>
<name>A0A8T2EW27_9BRAS</name>
<dbReference type="AlphaFoldDB" id="A0A8T2EW27"/>
<proteinExistence type="predicted"/>
<dbReference type="Pfam" id="PF13966">
    <property type="entry name" value="zf-RVT"/>
    <property type="match status" value="1"/>
</dbReference>
<gene>
    <name evidence="2" type="ORF">ISN45_At03g027160</name>
</gene>
<keyword evidence="2" id="KW-0548">Nucleotidyltransferase</keyword>
<keyword evidence="3" id="KW-1185">Reference proteome</keyword>
<dbReference type="InterPro" id="IPR026960">
    <property type="entry name" value="RVT-Znf"/>
</dbReference>
<dbReference type="Proteomes" id="UP000694240">
    <property type="component" value="Chromosome 3"/>
</dbReference>
<dbReference type="EMBL" id="JAEFBK010000003">
    <property type="protein sequence ID" value="KAG7626570.1"/>
    <property type="molecule type" value="Genomic_DNA"/>
</dbReference>
<dbReference type="PANTHER" id="PTHR33116">
    <property type="entry name" value="REVERSE TRANSCRIPTASE ZINC-BINDING DOMAIN-CONTAINING PROTEIN-RELATED-RELATED"/>
    <property type="match status" value="1"/>
</dbReference>
<feature type="domain" description="Reverse transcriptase zinc-binding" evidence="1">
    <location>
        <begin position="152"/>
        <end position="186"/>
    </location>
</feature>
<evidence type="ECO:0000313" key="3">
    <source>
        <dbReference type="Proteomes" id="UP000694240"/>
    </source>
</evidence>
<protein>
    <submittedName>
        <fullName evidence="2">Reverse transcriptase zinc-binding domain</fullName>
    </submittedName>
</protein>
<organism evidence="2 3">
    <name type="scientific">Arabidopsis thaliana x Arabidopsis arenosa</name>
    <dbReference type="NCBI Taxonomy" id="1240361"/>
    <lineage>
        <taxon>Eukaryota</taxon>
        <taxon>Viridiplantae</taxon>
        <taxon>Streptophyta</taxon>
        <taxon>Embryophyta</taxon>
        <taxon>Tracheophyta</taxon>
        <taxon>Spermatophyta</taxon>
        <taxon>Magnoliopsida</taxon>
        <taxon>eudicotyledons</taxon>
        <taxon>Gunneridae</taxon>
        <taxon>Pentapetalae</taxon>
        <taxon>rosids</taxon>
        <taxon>malvids</taxon>
        <taxon>Brassicales</taxon>
        <taxon>Brassicaceae</taxon>
        <taxon>Camelineae</taxon>
        <taxon>Arabidopsis</taxon>
    </lineage>
</organism>